<evidence type="ECO:0000256" key="6">
    <source>
        <dbReference type="ARBA" id="ARBA00022898"/>
    </source>
</evidence>
<dbReference type="Proteomes" id="UP000317730">
    <property type="component" value="Unassembled WGS sequence"/>
</dbReference>
<evidence type="ECO:0000313" key="10">
    <source>
        <dbReference type="Proteomes" id="UP000317730"/>
    </source>
</evidence>
<evidence type="ECO:0000313" key="9">
    <source>
        <dbReference type="EMBL" id="GEB86021.1"/>
    </source>
</evidence>
<dbReference type="EC" id="2.6.1.1" evidence="3"/>
<dbReference type="GO" id="GO:0030170">
    <property type="term" value="F:pyridoxal phosphate binding"/>
    <property type="evidence" value="ECO:0007669"/>
    <property type="project" value="InterPro"/>
</dbReference>
<dbReference type="GO" id="GO:0004069">
    <property type="term" value="F:L-aspartate:2-oxoglutarate aminotransferase activity"/>
    <property type="evidence" value="ECO:0007669"/>
    <property type="project" value="UniProtKB-EC"/>
</dbReference>
<dbReference type="GO" id="GO:0006520">
    <property type="term" value="P:amino acid metabolic process"/>
    <property type="evidence" value="ECO:0007669"/>
    <property type="project" value="InterPro"/>
</dbReference>
<gene>
    <name evidence="9" type="ORF">APE01nite_18180</name>
</gene>
<evidence type="ECO:0000256" key="5">
    <source>
        <dbReference type="ARBA" id="ARBA00022679"/>
    </source>
</evidence>
<name>A0A4Y3TSM5_9PROT</name>
<keyword evidence="5 9" id="KW-0808">Transferase</keyword>
<evidence type="ECO:0000256" key="1">
    <source>
        <dbReference type="ARBA" id="ARBA00001933"/>
    </source>
</evidence>
<feature type="domain" description="Aminotransferase class I/classII large" evidence="8">
    <location>
        <begin position="28"/>
        <end position="368"/>
    </location>
</feature>
<organism evidence="9 10">
    <name type="scientific">Acetobacter peroxydans</name>
    <dbReference type="NCBI Taxonomy" id="104098"/>
    <lineage>
        <taxon>Bacteria</taxon>
        <taxon>Pseudomonadati</taxon>
        <taxon>Pseudomonadota</taxon>
        <taxon>Alphaproteobacteria</taxon>
        <taxon>Acetobacterales</taxon>
        <taxon>Acetobacteraceae</taxon>
        <taxon>Acetobacter</taxon>
    </lineage>
</organism>
<keyword evidence="6" id="KW-0663">Pyridoxal phosphate</keyword>
<dbReference type="RefSeq" id="WP_141376771.1">
    <property type="nucleotide sequence ID" value="NZ_BAPL01000032.1"/>
</dbReference>
<comment type="catalytic activity">
    <reaction evidence="7">
        <text>L-aspartate + 2-oxoglutarate = oxaloacetate + L-glutamate</text>
        <dbReference type="Rhea" id="RHEA:21824"/>
        <dbReference type="ChEBI" id="CHEBI:16452"/>
        <dbReference type="ChEBI" id="CHEBI:16810"/>
        <dbReference type="ChEBI" id="CHEBI:29985"/>
        <dbReference type="ChEBI" id="CHEBI:29991"/>
        <dbReference type="EC" id="2.6.1.1"/>
    </reaction>
</comment>
<keyword evidence="10" id="KW-1185">Reference proteome</keyword>
<protein>
    <recommendedName>
        <fullName evidence="3">aspartate transaminase</fullName>
        <ecNumber evidence="3">2.6.1.1</ecNumber>
    </recommendedName>
</protein>
<dbReference type="InterPro" id="IPR050596">
    <property type="entry name" value="AspAT/PAT-like"/>
</dbReference>
<evidence type="ECO:0000259" key="8">
    <source>
        <dbReference type="Pfam" id="PF00155"/>
    </source>
</evidence>
<dbReference type="PANTHER" id="PTHR46383">
    <property type="entry name" value="ASPARTATE AMINOTRANSFERASE"/>
    <property type="match status" value="1"/>
</dbReference>
<reference evidence="9 10" key="1">
    <citation type="submission" date="2019-06" db="EMBL/GenBank/DDBJ databases">
        <title>Whole genome shotgun sequence of Acetobacter peroxydans NBRC 13755.</title>
        <authorList>
            <person name="Hosoyama A."/>
            <person name="Uohara A."/>
            <person name="Ohji S."/>
            <person name="Ichikawa N."/>
        </authorList>
    </citation>
    <scope>NUCLEOTIDE SEQUENCE [LARGE SCALE GENOMIC DNA]</scope>
    <source>
        <strain evidence="9 10">NBRC 13755</strain>
    </source>
</reference>
<proteinExistence type="inferred from homology"/>
<dbReference type="PANTHER" id="PTHR46383:SF2">
    <property type="entry name" value="AMINOTRANSFERASE"/>
    <property type="match status" value="1"/>
</dbReference>
<evidence type="ECO:0000256" key="2">
    <source>
        <dbReference type="ARBA" id="ARBA00007441"/>
    </source>
</evidence>
<dbReference type="InterPro" id="IPR004839">
    <property type="entry name" value="Aminotransferase_I/II_large"/>
</dbReference>
<dbReference type="InterPro" id="IPR015421">
    <property type="entry name" value="PyrdxlP-dep_Trfase_major"/>
</dbReference>
<evidence type="ECO:0000256" key="7">
    <source>
        <dbReference type="ARBA" id="ARBA00049185"/>
    </source>
</evidence>
<dbReference type="Gene3D" id="3.40.640.10">
    <property type="entry name" value="Type I PLP-dependent aspartate aminotransferase-like (Major domain)"/>
    <property type="match status" value="1"/>
</dbReference>
<dbReference type="AlphaFoldDB" id="A0A4Y3TSM5"/>
<dbReference type="EMBL" id="BJMV01000009">
    <property type="protein sequence ID" value="GEB86021.1"/>
    <property type="molecule type" value="Genomic_DNA"/>
</dbReference>
<dbReference type="OrthoDB" id="9804407at2"/>
<evidence type="ECO:0000256" key="4">
    <source>
        <dbReference type="ARBA" id="ARBA00022576"/>
    </source>
</evidence>
<comment type="cofactor">
    <cofactor evidence="1">
        <name>pyridoxal 5'-phosphate</name>
        <dbReference type="ChEBI" id="CHEBI:597326"/>
    </cofactor>
</comment>
<comment type="similarity">
    <text evidence="2">Belongs to the class-I pyridoxal-phosphate-dependent aminotransferase family.</text>
</comment>
<evidence type="ECO:0000256" key="3">
    <source>
        <dbReference type="ARBA" id="ARBA00012753"/>
    </source>
</evidence>
<dbReference type="CDD" id="cd00609">
    <property type="entry name" value="AAT_like"/>
    <property type="match status" value="1"/>
</dbReference>
<sequence length="384" mass="41591">MPVPAIDPFHAIAISALAHQLESQGRSVIHLEFGQPSTPAPRAAIERAHHVLDTDPMGYWESEALKQRVATHYAQQYGVTVAPERIILTCGASAALVLAISSCFVPGQSVALARPGYVAYRNTLRALHIGAQEISCGPETRFGLTAQAIAALEPAPAGVIVASPANPTGTILDPDTMRDIADLCRERGMVVISDEIYHGLSYTEPARSMLEFESDALVVNSFSKYFSMAPWRLGWLVVPERLVGAARARMGNLFLPPSALSQHAALAAFDCDEELQSHVATYRRNRDLFLEALPALGLNRIAPPDGAFYIYADIRHLTDDSLSFCRQLLLDTGVACAPGIDFDPVDGRHFIRFSFAASTALVQEALARMIPWFAARSAAVAIKT</sequence>
<dbReference type="InterPro" id="IPR015424">
    <property type="entry name" value="PyrdxlP-dep_Trfase"/>
</dbReference>
<accession>A0A4Y3TSM5</accession>
<dbReference type="SUPFAM" id="SSF53383">
    <property type="entry name" value="PLP-dependent transferases"/>
    <property type="match status" value="1"/>
</dbReference>
<keyword evidence="4 9" id="KW-0032">Aminotransferase</keyword>
<comment type="caution">
    <text evidence="9">The sequence shown here is derived from an EMBL/GenBank/DDBJ whole genome shotgun (WGS) entry which is preliminary data.</text>
</comment>
<dbReference type="Pfam" id="PF00155">
    <property type="entry name" value="Aminotran_1_2"/>
    <property type="match status" value="1"/>
</dbReference>